<proteinExistence type="predicted"/>
<dbReference type="OMA" id="CENDYSY"/>
<name>A0A200Q7G5_MACCD</name>
<dbReference type="PANTHER" id="PTHR31050">
    <property type="entry name" value="OS08G0413200 PROTEIN"/>
    <property type="match status" value="1"/>
</dbReference>
<dbReference type="InParanoid" id="A0A200Q7G5"/>
<accession>A0A200Q7G5</accession>
<gene>
    <name evidence="1" type="ORF">BVC80_479g3</name>
</gene>
<evidence type="ECO:0000313" key="2">
    <source>
        <dbReference type="Proteomes" id="UP000195402"/>
    </source>
</evidence>
<sequence>MEGWLKDQMKNSLFYEMTLEQTWEEIYTCGNDNTTGNFVSICVTLQKEAIMLFGEEAVKDDTPGVDGFIWFRHVMHNEEGSRLGLSIAIVEEMRWIQEKGGFIGGGDRDVRVEKVEKFEGGGWKRFRCFVLVERFALRRIDGTLVLTCDYRHIHQIQSKWE</sequence>
<dbReference type="EMBL" id="MVGT01002801">
    <property type="protein sequence ID" value="OVA06430.1"/>
    <property type="molecule type" value="Genomic_DNA"/>
</dbReference>
<reference evidence="1 2" key="1">
    <citation type="journal article" date="2017" name="Mol. Plant">
        <title>The Genome of Medicinal Plant Macleaya cordata Provides New Insights into Benzylisoquinoline Alkaloids Metabolism.</title>
        <authorList>
            <person name="Liu X."/>
            <person name="Liu Y."/>
            <person name="Huang P."/>
            <person name="Ma Y."/>
            <person name="Qing Z."/>
            <person name="Tang Q."/>
            <person name="Cao H."/>
            <person name="Cheng P."/>
            <person name="Zheng Y."/>
            <person name="Yuan Z."/>
            <person name="Zhou Y."/>
            <person name="Liu J."/>
            <person name="Tang Z."/>
            <person name="Zhuo Y."/>
            <person name="Zhang Y."/>
            <person name="Yu L."/>
            <person name="Huang J."/>
            <person name="Yang P."/>
            <person name="Peng Q."/>
            <person name="Zhang J."/>
            <person name="Jiang W."/>
            <person name="Zhang Z."/>
            <person name="Lin K."/>
            <person name="Ro D.K."/>
            <person name="Chen X."/>
            <person name="Xiong X."/>
            <person name="Shang Y."/>
            <person name="Huang S."/>
            <person name="Zeng J."/>
        </authorList>
    </citation>
    <scope>NUCLEOTIDE SEQUENCE [LARGE SCALE GENOMIC DNA]</scope>
    <source>
        <strain evidence="2">cv. BLH2017</strain>
        <tissue evidence="1">Root</tissue>
    </source>
</reference>
<dbReference type="Proteomes" id="UP000195402">
    <property type="component" value="Unassembled WGS sequence"/>
</dbReference>
<organism evidence="1 2">
    <name type="scientific">Macleaya cordata</name>
    <name type="common">Five-seeded plume-poppy</name>
    <name type="synonym">Bocconia cordata</name>
    <dbReference type="NCBI Taxonomy" id="56857"/>
    <lineage>
        <taxon>Eukaryota</taxon>
        <taxon>Viridiplantae</taxon>
        <taxon>Streptophyta</taxon>
        <taxon>Embryophyta</taxon>
        <taxon>Tracheophyta</taxon>
        <taxon>Spermatophyta</taxon>
        <taxon>Magnoliopsida</taxon>
        <taxon>Ranunculales</taxon>
        <taxon>Papaveraceae</taxon>
        <taxon>Papaveroideae</taxon>
        <taxon>Macleaya</taxon>
    </lineage>
</organism>
<protein>
    <submittedName>
        <fullName evidence="1">Uncharacterized protein</fullName>
    </submittedName>
</protein>
<dbReference type="PANTHER" id="PTHR31050:SF4">
    <property type="entry name" value="DUF1262 FAMILY PROTEIN (DUF1262)"/>
    <property type="match status" value="1"/>
</dbReference>
<dbReference type="STRING" id="56857.A0A200Q7G5"/>
<dbReference type="AlphaFoldDB" id="A0A200Q7G5"/>
<keyword evidence="2" id="KW-1185">Reference proteome</keyword>
<evidence type="ECO:0000313" key="1">
    <source>
        <dbReference type="EMBL" id="OVA06430.1"/>
    </source>
</evidence>
<comment type="caution">
    <text evidence="1">The sequence shown here is derived from an EMBL/GenBank/DDBJ whole genome shotgun (WGS) entry which is preliminary data.</text>
</comment>
<dbReference type="OrthoDB" id="1898393at2759"/>